<feature type="transmembrane region" description="Helical" evidence="1">
    <location>
        <begin position="154"/>
        <end position="172"/>
    </location>
</feature>
<feature type="transmembrane region" description="Helical" evidence="1">
    <location>
        <begin position="128"/>
        <end position="148"/>
    </location>
</feature>
<gene>
    <name evidence="2" type="ORF">K9W45_13130</name>
</gene>
<keyword evidence="1" id="KW-1133">Transmembrane helix</keyword>
<organism evidence="2">
    <name type="scientific">Candidatus Heimdallarchaeum aukensis</name>
    <dbReference type="NCBI Taxonomy" id="2876573"/>
    <lineage>
        <taxon>Archaea</taxon>
        <taxon>Promethearchaeati</taxon>
        <taxon>Candidatus Heimdallarchaeota</taxon>
        <taxon>Candidatus Heimdallarchaeia (ex Rinke et al. 2021) (nom. nud.)</taxon>
        <taxon>Candidatus Heimdallarchaeales</taxon>
        <taxon>Candidatus Heimdallarchaeaceae</taxon>
        <taxon>Candidatus Heimdallarchaeum</taxon>
    </lineage>
</organism>
<feature type="transmembrane region" description="Helical" evidence="1">
    <location>
        <begin position="63"/>
        <end position="82"/>
    </location>
</feature>
<sequence length="213" mass="23634">MSSTIVNLYLGGLTFNKIKVDETVSNKSVTLLSWFALFIYMLLEAIFSVIAGKPAGHSAFARYTNLSGFWLFFAVIVSSLIATVVFAAILLGLFKLFELTCVLIRRLFKTEKESKEEVKKISLTFNGFIRVVAVGVVWKYISAIGVLFSGTPKTIITGLGYFISLFCIGFASKRYSKKSVFVVIIIMILAFFISFALGVVWSDILEKLLGLTK</sequence>
<name>A0A9Y1FKY6_9ARCH</name>
<reference evidence="2" key="1">
    <citation type="journal article" date="2022" name="Nat. Microbiol.">
        <title>Unique mobile elements and scalable gene flow at the prokaryote-eukaryote boundary revealed by circularized Asgard archaea genomes.</title>
        <authorList>
            <person name="Wu F."/>
            <person name="Speth D.R."/>
            <person name="Philosof A."/>
            <person name="Cremiere A."/>
            <person name="Narayanan A."/>
            <person name="Barco R.A."/>
            <person name="Connon S.A."/>
            <person name="Amend J.P."/>
            <person name="Antoshechkin I.A."/>
            <person name="Orphan V.J."/>
        </authorList>
    </citation>
    <scope>NUCLEOTIDE SEQUENCE</scope>
    <source>
        <strain evidence="2">PM71</strain>
    </source>
</reference>
<dbReference type="AlphaFoldDB" id="A0A9Y1FKY6"/>
<feature type="transmembrane region" description="Helical" evidence="1">
    <location>
        <begin position="179"/>
        <end position="201"/>
    </location>
</feature>
<keyword evidence="1" id="KW-0472">Membrane</keyword>
<feature type="transmembrane region" description="Helical" evidence="1">
    <location>
        <begin position="31"/>
        <end position="51"/>
    </location>
</feature>
<keyword evidence="1" id="KW-0812">Transmembrane</keyword>
<proteinExistence type="predicted"/>
<evidence type="ECO:0008006" key="3">
    <source>
        <dbReference type="Google" id="ProtNLM"/>
    </source>
</evidence>
<evidence type="ECO:0000256" key="1">
    <source>
        <dbReference type="SAM" id="Phobius"/>
    </source>
</evidence>
<dbReference type="EMBL" id="CP084166">
    <property type="protein sequence ID" value="UJG40765.1"/>
    <property type="molecule type" value="Genomic_DNA"/>
</dbReference>
<evidence type="ECO:0000313" key="2">
    <source>
        <dbReference type="EMBL" id="UJG40765.1"/>
    </source>
</evidence>
<accession>A0A9Y1FKY6</accession>
<protein>
    <recommendedName>
        <fullName evidence="3">Yip1 domain-containing protein</fullName>
    </recommendedName>
</protein>
<dbReference type="Proteomes" id="UP001201020">
    <property type="component" value="Chromosome"/>
</dbReference>